<dbReference type="AlphaFoldDB" id="K1TFP4"/>
<gene>
    <name evidence="2" type="ORF">OBE_04873</name>
</gene>
<accession>K1TFP4</accession>
<dbReference type="GO" id="GO:0005886">
    <property type="term" value="C:plasma membrane"/>
    <property type="evidence" value="ECO:0007669"/>
    <property type="project" value="TreeGrafter"/>
</dbReference>
<feature type="non-terminal residue" evidence="2">
    <location>
        <position position="1"/>
    </location>
</feature>
<keyword evidence="1" id="KW-0472">Membrane</keyword>
<sequence length="147" mass="16497">FIDFAFKIVYGKWQHIELFHRFIVAWILVVAGFVIVAVLDAINRIYDSYPIAKDRPIKVFVQVIKIFVISAIIITIVSEFIGESPRNLLVGLGAFAAVLMLIFKDAILGFVAGVQLLANQMVRIGGLDRDAEQIMPTGRCWRSTCIQ</sequence>
<dbReference type="InterPro" id="IPR030192">
    <property type="entry name" value="YbdG"/>
</dbReference>
<evidence type="ECO:0000256" key="1">
    <source>
        <dbReference type="SAM" id="Phobius"/>
    </source>
</evidence>
<dbReference type="GO" id="GO:0008381">
    <property type="term" value="F:mechanosensitive monoatomic ion channel activity"/>
    <property type="evidence" value="ECO:0007669"/>
    <property type="project" value="InterPro"/>
</dbReference>
<dbReference type="PANTHER" id="PTHR30414">
    <property type="entry name" value="MINICONDUCTANCE MECHANOSENSITIVE CHANNEL YBDG"/>
    <property type="match status" value="1"/>
</dbReference>
<feature type="transmembrane region" description="Helical" evidence="1">
    <location>
        <begin position="23"/>
        <end position="42"/>
    </location>
</feature>
<feature type="transmembrane region" description="Helical" evidence="1">
    <location>
        <begin position="63"/>
        <end position="82"/>
    </location>
</feature>
<dbReference type="EMBL" id="AJWZ01003320">
    <property type="protein sequence ID" value="EKC68548.1"/>
    <property type="molecule type" value="Genomic_DNA"/>
</dbReference>
<organism evidence="2">
    <name type="scientific">human gut metagenome</name>
    <dbReference type="NCBI Taxonomy" id="408170"/>
    <lineage>
        <taxon>unclassified sequences</taxon>
        <taxon>metagenomes</taxon>
        <taxon>organismal metagenomes</taxon>
    </lineage>
</organism>
<name>K1TFP4_9ZZZZ</name>
<keyword evidence="1" id="KW-1133">Transmembrane helix</keyword>
<reference evidence="2" key="1">
    <citation type="journal article" date="2013" name="Environ. Microbiol.">
        <title>Microbiota from the distal guts of lean and obese adolescents exhibit partial functional redundancy besides clear differences in community structure.</title>
        <authorList>
            <person name="Ferrer M."/>
            <person name="Ruiz A."/>
            <person name="Lanza F."/>
            <person name="Haange S.B."/>
            <person name="Oberbach A."/>
            <person name="Till H."/>
            <person name="Bargiela R."/>
            <person name="Campoy C."/>
            <person name="Segura M.T."/>
            <person name="Richter M."/>
            <person name="von Bergen M."/>
            <person name="Seifert J."/>
            <person name="Suarez A."/>
        </authorList>
    </citation>
    <scope>NUCLEOTIDE SEQUENCE</scope>
</reference>
<dbReference type="GO" id="GO:0071470">
    <property type="term" value="P:cellular response to osmotic stress"/>
    <property type="evidence" value="ECO:0007669"/>
    <property type="project" value="InterPro"/>
</dbReference>
<feature type="transmembrane region" description="Helical" evidence="1">
    <location>
        <begin position="88"/>
        <end position="114"/>
    </location>
</feature>
<evidence type="ECO:0000313" key="2">
    <source>
        <dbReference type="EMBL" id="EKC68548.1"/>
    </source>
</evidence>
<comment type="caution">
    <text evidence="2">The sequence shown here is derived from an EMBL/GenBank/DDBJ whole genome shotgun (WGS) entry which is preliminary data.</text>
</comment>
<proteinExistence type="predicted"/>
<protein>
    <submittedName>
        <fullName evidence="2">MscS Mechanosensitive ion channel</fullName>
    </submittedName>
</protein>
<keyword evidence="1" id="KW-0812">Transmembrane</keyword>
<dbReference type="PANTHER" id="PTHR30414:SF0">
    <property type="entry name" value="MINICONDUCTANCE MECHANOSENSITIVE CHANNEL YBDG"/>
    <property type="match status" value="1"/>
</dbReference>